<feature type="transmembrane region" description="Helical" evidence="7">
    <location>
        <begin position="35"/>
        <end position="56"/>
    </location>
</feature>
<dbReference type="PROSITE" id="PS50283">
    <property type="entry name" value="NA_SOLUT_SYMP_3"/>
    <property type="match status" value="1"/>
</dbReference>
<feature type="transmembrane region" description="Helical" evidence="7">
    <location>
        <begin position="578"/>
        <end position="599"/>
    </location>
</feature>
<feature type="transmembrane region" description="Helical" evidence="7">
    <location>
        <begin position="490"/>
        <end position="510"/>
    </location>
</feature>
<name>F0SP60_RUBBR</name>
<dbReference type="GO" id="GO:0005412">
    <property type="term" value="F:D-glucose:sodium symporter activity"/>
    <property type="evidence" value="ECO:0007669"/>
    <property type="project" value="TreeGrafter"/>
</dbReference>
<dbReference type="InterPro" id="IPR001734">
    <property type="entry name" value="Na/solute_symporter"/>
</dbReference>
<proteinExistence type="inferred from homology"/>
<evidence type="ECO:0000256" key="7">
    <source>
        <dbReference type="SAM" id="Phobius"/>
    </source>
</evidence>
<dbReference type="KEGG" id="pbs:Plabr_3566"/>
<dbReference type="RefSeq" id="WP_013629882.1">
    <property type="nucleotide sequence ID" value="NC_015174.1"/>
</dbReference>
<dbReference type="PANTHER" id="PTHR11819">
    <property type="entry name" value="SOLUTE CARRIER FAMILY 5"/>
    <property type="match status" value="1"/>
</dbReference>
<dbReference type="GO" id="GO:0005886">
    <property type="term" value="C:plasma membrane"/>
    <property type="evidence" value="ECO:0007669"/>
    <property type="project" value="TreeGrafter"/>
</dbReference>
<evidence type="ECO:0000256" key="4">
    <source>
        <dbReference type="ARBA" id="ARBA00022989"/>
    </source>
</evidence>
<dbReference type="EMBL" id="CP002546">
    <property type="protein sequence ID" value="ADY61163.1"/>
    <property type="molecule type" value="Genomic_DNA"/>
</dbReference>
<protein>
    <submittedName>
        <fullName evidence="8">SSS sodium solute transporter superfamily</fullName>
    </submittedName>
</protein>
<keyword evidence="3 7" id="KW-0812">Transmembrane</keyword>
<dbReference type="STRING" id="756272.Plabr_3566"/>
<evidence type="ECO:0000256" key="6">
    <source>
        <dbReference type="RuleBase" id="RU362091"/>
    </source>
</evidence>
<feature type="transmembrane region" description="Helical" evidence="7">
    <location>
        <begin position="119"/>
        <end position="142"/>
    </location>
</feature>
<dbReference type="Pfam" id="PF00474">
    <property type="entry name" value="SSF"/>
    <property type="match status" value="2"/>
</dbReference>
<evidence type="ECO:0000256" key="3">
    <source>
        <dbReference type="ARBA" id="ARBA00022692"/>
    </source>
</evidence>
<evidence type="ECO:0000313" key="8">
    <source>
        <dbReference type="EMBL" id="ADY61163.1"/>
    </source>
</evidence>
<sequence>MHALTLGTFVFFTALVGLLTWILTRKDSHDTSAGYFLGGRTLTSGYIAGSLLLTNLSTEQLVGLNGAAFNDGLCVMAWEVIAGMSLVLMALVFLPRYLKSGIATIPQFLELRYDHHTRTITSLIFIVAYAGILLPIVLYSGATGLNSILDVRTLFGFSNDSATLWFTVWLIGIIGSIYAIFGGLRTVAVSDTINGFGLLVGGCLITWFAFAEISPDAPMQALPQLMSEHPEKFNSIGAPGQSVPFSTLFTGVLLLNLFYWCTNQQIIQRTFGASSLKEGQQGVLLAGALKVLAPIILVFPGIVAFHLYGVWENDENERVAIRDVIREPIAVIGKLENEGDAQEITRYGEDAAALLGLNASEIEPGSGAQLQEEFADTKRDHADGQLTVVTVLQRGDLVTVDGDGYAVHRAVLDDDQIRTYIPPRLKDYAYGTLVREVMPPYLAGFLAAAIIGAILSSFNSALNSTATLFSLGVYKTIFNREGTDRDVINAGKIFGVIIALVAMTVAPLLQGQESLFGYLQKMNGLYFIPIFSVVLVGMLTKRVPSFAANVALLLGFVAIASGYFVPSLAVYVDWMHEFHFLGLVFAVLVGVMLLLGVIAPRATPWVQEDSGDVDLTPWKFATPVGLLLVAIVLGIYIAFADPSVLL</sequence>
<feature type="transmembrane region" description="Helical" evidence="7">
    <location>
        <begin position="620"/>
        <end position="639"/>
    </location>
</feature>
<feature type="transmembrane region" description="Helical" evidence="7">
    <location>
        <begin position="162"/>
        <end position="181"/>
    </location>
</feature>
<dbReference type="InterPro" id="IPR038377">
    <property type="entry name" value="Na/Glc_symporter_sf"/>
</dbReference>
<accession>F0SP60</accession>
<comment type="subcellular location">
    <subcellularLocation>
        <location evidence="1">Membrane</location>
        <topology evidence="1">Multi-pass membrane protein</topology>
    </subcellularLocation>
</comment>
<dbReference type="PANTHER" id="PTHR11819:SF195">
    <property type="entry name" value="SODIUM_GLUCOSE COTRANSPORTER 4"/>
    <property type="match status" value="1"/>
</dbReference>
<feature type="transmembrane region" description="Helical" evidence="7">
    <location>
        <begin position="76"/>
        <end position="98"/>
    </location>
</feature>
<dbReference type="HOGENOM" id="CLU_018808_9_3_0"/>
<evidence type="ECO:0000313" key="9">
    <source>
        <dbReference type="Proteomes" id="UP000006860"/>
    </source>
</evidence>
<feature type="transmembrane region" description="Helical" evidence="7">
    <location>
        <begin position="522"/>
        <end position="539"/>
    </location>
</feature>
<dbReference type="NCBIfam" id="NF007790">
    <property type="entry name" value="PRK10484.1"/>
    <property type="match status" value="1"/>
</dbReference>
<feature type="transmembrane region" description="Helical" evidence="7">
    <location>
        <begin position="283"/>
        <end position="308"/>
    </location>
</feature>
<dbReference type="CDD" id="cd10328">
    <property type="entry name" value="SLC5sbd_YidK"/>
    <property type="match status" value="1"/>
</dbReference>
<dbReference type="AlphaFoldDB" id="F0SP60"/>
<dbReference type="Proteomes" id="UP000006860">
    <property type="component" value="Chromosome"/>
</dbReference>
<feature type="transmembrane region" description="Helical" evidence="7">
    <location>
        <begin position="6"/>
        <end position="23"/>
    </location>
</feature>
<evidence type="ECO:0000256" key="5">
    <source>
        <dbReference type="ARBA" id="ARBA00023136"/>
    </source>
</evidence>
<keyword evidence="9" id="KW-1185">Reference proteome</keyword>
<organism evidence="8 9">
    <name type="scientific">Rubinisphaera brasiliensis (strain ATCC 49424 / DSM 5305 / JCM 21570 / IAM 15109 / NBRC 103401 / IFAM 1448)</name>
    <name type="common">Planctomyces brasiliensis</name>
    <dbReference type="NCBI Taxonomy" id="756272"/>
    <lineage>
        <taxon>Bacteria</taxon>
        <taxon>Pseudomonadati</taxon>
        <taxon>Planctomycetota</taxon>
        <taxon>Planctomycetia</taxon>
        <taxon>Planctomycetales</taxon>
        <taxon>Planctomycetaceae</taxon>
        <taxon>Rubinisphaera</taxon>
    </lineage>
</organism>
<feature type="transmembrane region" description="Helical" evidence="7">
    <location>
        <begin position="546"/>
        <end position="566"/>
    </location>
</feature>
<dbReference type="eggNOG" id="COG4146">
    <property type="taxonomic scope" value="Bacteria"/>
</dbReference>
<reference evidence="9" key="1">
    <citation type="submission" date="2011-02" db="EMBL/GenBank/DDBJ databases">
        <title>The complete genome of Planctomyces brasiliensis DSM 5305.</title>
        <authorList>
            <person name="Lucas S."/>
            <person name="Copeland A."/>
            <person name="Lapidus A."/>
            <person name="Bruce D."/>
            <person name="Goodwin L."/>
            <person name="Pitluck S."/>
            <person name="Kyrpides N."/>
            <person name="Mavromatis K."/>
            <person name="Pagani I."/>
            <person name="Ivanova N."/>
            <person name="Ovchinnikova G."/>
            <person name="Lu M."/>
            <person name="Detter J.C."/>
            <person name="Han C."/>
            <person name="Land M."/>
            <person name="Hauser L."/>
            <person name="Markowitz V."/>
            <person name="Cheng J.-F."/>
            <person name="Hugenholtz P."/>
            <person name="Woyke T."/>
            <person name="Wu D."/>
            <person name="Tindall B."/>
            <person name="Pomrenke H.G."/>
            <person name="Brambilla E."/>
            <person name="Klenk H.-P."/>
            <person name="Eisen J.A."/>
        </authorList>
    </citation>
    <scope>NUCLEOTIDE SEQUENCE [LARGE SCALE GENOMIC DNA]</scope>
    <source>
        <strain evidence="9">ATCC 49424 / DSM 5305 / JCM 21570 / NBRC 103401 / IFAM 1448</strain>
    </source>
</reference>
<gene>
    <name evidence="8" type="ordered locus">Plabr_3566</name>
</gene>
<feature type="transmembrane region" description="Helical" evidence="7">
    <location>
        <begin position="243"/>
        <end position="262"/>
    </location>
</feature>
<feature type="transmembrane region" description="Helical" evidence="7">
    <location>
        <begin position="193"/>
        <end position="210"/>
    </location>
</feature>
<evidence type="ECO:0000256" key="2">
    <source>
        <dbReference type="ARBA" id="ARBA00006434"/>
    </source>
</evidence>
<dbReference type="Gene3D" id="1.20.1730.10">
    <property type="entry name" value="Sodium/glucose cotransporter"/>
    <property type="match status" value="1"/>
</dbReference>
<comment type="similarity">
    <text evidence="2 6">Belongs to the sodium:solute symporter (SSF) (TC 2.A.21) family.</text>
</comment>
<keyword evidence="4 7" id="KW-1133">Transmembrane helix</keyword>
<evidence type="ECO:0000256" key="1">
    <source>
        <dbReference type="ARBA" id="ARBA00004141"/>
    </source>
</evidence>
<keyword evidence="5 7" id="KW-0472">Membrane</keyword>
<feature type="transmembrane region" description="Helical" evidence="7">
    <location>
        <begin position="441"/>
        <end position="469"/>
    </location>
</feature>